<feature type="compositionally biased region" description="Low complexity" evidence="1">
    <location>
        <begin position="119"/>
        <end position="138"/>
    </location>
</feature>
<accession>A0A8H6DPS9</accession>
<protein>
    <submittedName>
        <fullName evidence="2">Uncharacterized protein</fullName>
    </submittedName>
</protein>
<feature type="region of interest" description="Disordered" evidence="1">
    <location>
        <begin position="107"/>
        <end position="156"/>
    </location>
</feature>
<dbReference type="AlphaFoldDB" id="A0A8H6DPS9"/>
<keyword evidence="3" id="KW-1185">Reference proteome</keyword>
<gene>
    <name evidence="2" type="ORF">FMUND_6</name>
</gene>
<feature type="compositionally biased region" description="Polar residues" evidence="1">
    <location>
        <begin position="139"/>
        <end position="156"/>
    </location>
</feature>
<proteinExistence type="predicted"/>
<dbReference type="Proteomes" id="UP000544331">
    <property type="component" value="Unassembled WGS sequence"/>
</dbReference>
<sequence>MVFGLASTTFGTTPVYDEPCECEPGDPCYLAVYSLGSSICGNYETCEIPAACNGDREALGSACACMISETSLEASVVNTESLGTSTQSIPSTFGATDQYVDSTAISGASSIRSREEGADSTASDSGSDSATGSPSATTNTGVKLETSTQSWPATTHSWSAPAGYGISSIKLETKATDSAKTKTDTSLEDVFTTLTETGGSYSSKASYPSYSTETFYTTAVNIYAECPDNVKDCSSGSEGFYTVTETSAISTGIYPITEQKPPMSTNPSYSTKIFYTTELYIVTKCPLSATDCPYGSTTSSTYPVSTIVYRVPKDRPSEPEGYGLPGGSTVYITSTVYSTRHHTVTKYGTGAPSCVCDHFVAENTPETTPLDTFLATETENRLTYSTDRVPDKFNDPTLVKKAGAVLAGSISSKKQPSDVFPNQQPSGTARDAMVTAGASRFGVHVAVAVAGIFAPII</sequence>
<evidence type="ECO:0000313" key="3">
    <source>
        <dbReference type="Proteomes" id="UP000544331"/>
    </source>
</evidence>
<comment type="caution">
    <text evidence="2">The sequence shown here is derived from an EMBL/GenBank/DDBJ whole genome shotgun (WGS) entry which is preliminary data.</text>
</comment>
<dbReference type="EMBL" id="JAAOAN010000001">
    <property type="protein sequence ID" value="KAF5725248.1"/>
    <property type="molecule type" value="Genomic_DNA"/>
</dbReference>
<reference evidence="2 3" key="1">
    <citation type="submission" date="2020-05" db="EMBL/GenBank/DDBJ databases">
        <title>Identification and distribution of gene clusters putatively required for synthesis of sphingolipid metabolism inhibitors in phylogenetically diverse species of the filamentous fungus Fusarium.</title>
        <authorList>
            <person name="Kim H.-S."/>
            <person name="Busman M."/>
            <person name="Brown D.W."/>
            <person name="Divon H."/>
            <person name="Uhlig S."/>
            <person name="Proctor R.H."/>
        </authorList>
    </citation>
    <scope>NUCLEOTIDE SEQUENCE [LARGE SCALE GENOMIC DNA]</scope>
    <source>
        <strain evidence="2 3">NRRL 66235</strain>
    </source>
</reference>
<name>A0A8H6DPS9_9HYPO</name>
<evidence type="ECO:0000256" key="1">
    <source>
        <dbReference type="SAM" id="MobiDB-lite"/>
    </source>
</evidence>
<dbReference type="OrthoDB" id="3565477at2759"/>
<organism evidence="2 3">
    <name type="scientific">Fusarium mundagurra</name>
    <dbReference type="NCBI Taxonomy" id="1567541"/>
    <lineage>
        <taxon>Eukaryota</taxon>
        <taxon>Fungi</taxon>
        <taxon>Dikarya</taxon>
        <taxon>Ascomycota</taxon>
        <taxon>Pezizomycotina</taxon>
        <taxon>Sordariomycetes</taxon>
        <taxon>Hypocreomycetidae</taxon>
        <taxon>Hypocreales</taxon>
        <taxon>Nectriaceae</taxon>
        <taxon>Fusarium</taxon>
        <taxon>Fusarium fujikuroi species complex</taxon>
    </lineage>
</organism>
<evidence type="ECO:0000313" key="2">
    <source>
        <dbReference type="EMBL" id="KAF5725248.1"/>
    </source>
</evidence>